<feature type="signal peptide" evidence="10">
    <location>
        <begin position="1"/>
        <end position="20"/>
    </location>
</feature>
<dbReference type="PROSITE" id="PS50235">
    <property type="entry name" value="USP_3"/>
    <property type="match status" value="1"/>
</dbReference>
<keyword evidence="9" id="KW-0472">Membrane</keyword>
<dbReference type="STRING" id="5353.A0A1Q3E1X8"/>
<name>A0A1Q3E1X8_LENED</name>
<dbReference type="GO" id="GO:0016579">
    <property type="term" value="P:protein deubiquitination"/>
    <property type="evidence" value="ECO:0007669"/>
    <property type="project" value="InterPro"/>
</dbReference>
<dbReference type="PROSITE" id="PS00973">
    <property type="entry name" value="USP_2"/>
    <property type="match status" value="1"/>
</dbReference>
<keyword evidence="7" id="KW-0788">Thiol protease</keyword>
<feature type="chain" id="PRO_5013111902" description="ubiquitinyl hydrolase 1" evidence="10">
    <location>
        <begin position="21"/>
        <end position="2265"/>
    </location>
</feature>
<dbReference type="InterPro" id="IPR006615">
    <property type="entry name" value="Pept_C19_DUSP"/>
</dbReference>
<dbReference type="Gene3D" id="3.30.2230.10">
    <property type="entry name" value="DUSP-like"/>
    <property type="match status" value="1"/>
</dbReference>
<protein>
    <recommendedName>
        <fullName evidence="3">ubiquitinyl hydrolase 1</fullName>
        <ecNumber evidence="3">3.4.19.12</ecNumber>
    </recommendedName>
</protein>
<reference evidence="13 14" key="2">
    <citation type="submission" date="2017-02" db="EMBL/GenBank/DDBJ databases">
        <title>A genome survey and senescence transcriptome analysis in Lentinula edodes.</title>
        <authorList>
            <person name="Sakamoto Y."/>
            <person name="Nakade K."/>
            <person name="Sato S."/>
            <person name="Yoshida Y."/>
            <person name="Miyazaki K."/>
            <person name="Natsume S."/>
            <person name="Konno N."/>
        </authorList>
    </citation>
    <scope>NUCLEOTIDE SEQUENCE [LARGE SCALE GENOMIC DNA]</scope>
    <source>
        <strain evidence="13 14">NBRC 111202</strain>
    </source>
</reference>
<feature type="transmembrane region" description="Helical" evidence="9">
    <location>
        <begin position="2164"/>
        <end position="2186"/>
    </location>
</feature>
<dbReference type="EC" id="3.4.19.12" evidence="3"/>
<comment type="caution">
    <text evidence="13">The sequence shown here is derived from an EMBL/GenBank/DDBJ whole genome shotgun (WGS) entry which is preliminary data.</text>
</comment>
<feature type="transmembrane region" description="Helical" evidence="9">
    <location>
        <begin position="2206"/>
        <end position="2230"/>
    </location>
</feature>
<gene>
    <name evidence="13" type="ORF">LENED_002831</name>
</gene>
<reference evidence="13 14" key="1">
    <citation type="submission" date="2016-08" db="EMBL/GenBank/DDBJ databases">
        <authorList>
            <consortium name="Lentinula edodes genome sequencing consortium"/>
            <person name="Sakamoto Y."/>
            <person name="Nakade K."/>
            <person name="Sato S."/>
            <person name="Yoshida Y."/>
            <person name="Miyazaki K."/>
            <person name="Natsume S."/>
            <person name="Konno N."/>
        </authorList>
    </citation>
    <scope>NUCLEOTIDE SEQUENCE [LARGE SCALE GENOMIC DNA]</scope>
    <source>
        <strain evidence="13 14">NBRC 111202</strain>
    </source>
</reference>
<evidence type="ECO:0000313" key="14">
    <source>
        <dbReference type="Proteomes" id="UP000188533"/>
    </source>
</evidence>
<dbReference type="PROSITE" id="PS00972">
    <property type="entry name" value="USP_1"/>
    <property type="match status" value="1"/>
</dbReference>
<dbReference type="Pfam" id="PF00443">
    <property type="entry name" value="UCH"/>
    <property type="match status" value="1"/>
</dbReference>
<feature type="region of interest" description="Disordered" evidence="8">
    <location>
        <begin position="1401"/>
        <end position="1470"/>
    </location>
</feature>
<feature type="compositionally biased region" description="Low complexity" evidence="8">
    <location>
        <begin position="1401"/>
        <end position="1413"/>
    </location>
</feature>
<dbReference type="SUPFAM" id="SSF143791">
    <property type="entry name" value="DUSP-like"/>
    <property type="match status" value="1"/>
</dbReference>
<dbReference type="Proteomes" id="UP000188533">
    <property type="component" value="Unassembled WGS sequence"/>
</dbReference>
<evidence type="ECO:0000256" key="7">
    <source>
        <dbReference type="ARBA" id="ARBA00022807"/>
    </source>
</evidence>
<dbReference type="InterPro" id="IPR001394">
    <property type="entry name" value="Peptidase_C19_UCH"/>
</dbReference>
<keyword evidence="6 13" id="KW-0378">Hydrolase</keyword>
<evidence type="ECO:0000256" key="10">
    <source>
        <dbReference type="SAM" id="SignalP"/>
    </source>
</evidence>
<keyword evidence="4" id="KW-0645">Protease</keyword>
<dbReference type="EMBL" id="BDGU01000055">
    <property type="protein sequence ID" value="GAW01247.1"/>
    <property type="molecule type" value="Genomic_DNA"/>
</dbReference>
<evidence type="ECO:0000256" key="9">
    <source>
        <dbReference type="SAM" id="Phobius"/>
    </source>
</evidence>
<keyword evidence="5" id="KW-0833">Ubl conjugation pathway</keyword>
<feature type="compositionally biased region" description="Acidic residues" evidence="8">
    <location>
        <begin position="1428"/>
        <end position="1442"/>
    </location>
</feature>
<dbReference type="PROSITE" id="PS51283">
    <property type="entry name" value="DUSP"/>
    <property type="match status" value="1"/>
</dbReference>
<keyword evidence="9" id="KW-0812">Transmembrane</keyword>
<keyword evidence="9" id="KW-1133">Transmembrane helix</keyword>
<evidence type="ECO:0000256" key="2">
    <source>
        <dbReference type="ARBA" id="ARBA00009085"/>
    </source>
</evidence>
<keyword evidence="14" id="KW-1185">Reference proteome</keyword>
<dbReference type="GO" id="GO:0006508">
    <property type="term" value="P:proteolysis"/>
    <property type="evidence" value="ECO:0007669"/>
    <property type="project" value="UniProtKB-KW"/>
</dbReference>
<evidence type="ECO:0000259" key="11">
    <source>
        <dbReference type="PROSITE" id="PS50235"/>
    </source>
</evidence>
<evidence type="ECO:0000256" key="1">
    <source>
        <dbReference type="ARBA" id="ARBA00000707"/>
    </source>
</evidence>
<evidence type="ECO:0000256" key="6">
    <source>
        <dbReference type="ARBA" id="ARBA00022801"/>
    </source>
</evidence>
<feature type="domain" description="USP" evidence="11">
    <location>
        <begin position="438"/>
        <end position="1279"/>
    </location>
</feature>
<dbReference type="SUPFAM" id="SSF54001">
    <property type="entry name" value="Cysteine proteinases"/>
    <property type="match status" value="1"/>
</dbReference>
<comment type="similarity">
    <text evidence="2">Belongs to the peptidase C19 family.</text>
</comment>
<feature type="domain" description="DUSP" evidence="12">
    <location>
        <begin position="124"/>
        <end position="231"/>
    </location>
</feature>
<evidence type="ECO:0000256" key="8">
    <source>
        <dbReference type="SAM" id="MobiDB-lite"/>
    </source>
</evidence>
<organism evidence="13 14">
    <name type="scientific">Lentinula edodes</name>
    <name type="common">Shiitake mushroom</name>
    <name type="synonym">Lentinus edodes</name>
    <dbReference type="NCBI Taxonomy" id="5353"/>
    <lineage>
        <taxon>Eukaryota</taxon>
        <taxon>Fungi</taxon>
        <taxon>Dikarya</taxon>
        <taxon>Basidiomycota</taxon>
        <taxon>Agaricomycotina</taxon>
        <taxon>Agaricomycetes</taxon>
        <taxon>Agaricomycetidae</taxon>
        <taxon>Agaricales</taxon>
        <taxon>Marasmiineae</taxon>
        <taxon>Omphalotaceae</taxon>
        <taxon>Lentinula</taxon>
    </lineage>
</organism>
<evidence type="ECO:0000256" key="4">
    <source>
        <dbReference type="ARBA" id="ARBA00022670"/>
    </source>
</evidence>
<dbReference type="InterPro" id="IPR035927">
    <property type="entry name" value="DUSP-like_sf"/>
</dbReference>
<evidence type="ECO:0000259" key="12">
    <source>
        <dbReference type="PROSITE" id="PS51283"/>
    </source>
</evidence>
<dbReference type="GO" id="GO:0004843">
    <property type="term" value="F:cysteine-type deubiquitinase activity"/>
    <property type="evidence" value="ECO:0007669"/>
    <property type="project" value="UniProtKB-EC"/>
</dbReference>
<evidence type="ECO:0000256" key="5">
    <source>
        <dbReference type="ARBA" id="ARBA00022786"/>
    </source>
</evidence>
<feature type="transmembrane region" description="Helical" evidence="9">
    <location>
        <begin position="2045"/>
        <end position="2063"/>
    </location>
</feature>
<comment type="catalytic activity">
    <reaction evidence="1">
        <text>Thiol-dependent hydrolysis of ester, thioester, amide, peptide and isopeptide bonds formed by the C-terminal Gly of ubiquitin (a 76-residue protein attached to proteins as an intracellular targeting signal).</text>
        <dbReference type="EC" id="3.4.19.12"/>
    </reaction>
</comment>
<keyword evidence="10" id="KW-0732">Signal</keyword>
<dbReference type="SMART" id="SM00695">
    <property type="entry name" value="DUSP"/>
    <property type="match status" value="1"/>
</dbReference>
<accession>A0A1Q3E1X8</accession>
<evidence type="ECO:0000256" key="3">
    <source>
        <dbReference type="ARBA" id="ARBA00012759"/>
    </source>
</evidence>
<evidence type="ECO:0000313" key="13">
    <source>
        <dbReference type="EMBL" id="GAW01247.1"/>
    </source>
</evidence>
<dbReference type="InterPro" id="IPR018200">
    <property type="entry name" value="USP_CS"/>
</dbReference>
<feature type="region of interest" description="Disordered" evidence="8">
    <location>
        <begin position="1363"/>
        <end position="1382"/>
    </location>
</feature>
<dbReference type="Gene3D" id="3.90.70.10">
    <property type="entry name" value="Cysteine proteinases"/>
    <property type="match status" value="2"/>
</dbReference>
<dbReference type="InterPro" id="IPR038765">
    <property type="entry name" value="Papain-like_cys_pep_sf"/>
</dbReference>
<dbReference type="PANTHER" id="PTHR21646">
    <property type="entry name" value="UBIQUITIN CARBOXYL-TERMINAL HYDROLASE"/>
    <property type="match status" value="1"/>
</dbReference>
<feature type="transmembrane region" description="Helical" evidence="9">
    <location>
        <begin position="2083"/>
        <end position="2106"/>
    </location>
</feature>
<sequence length="2265" mass="253708">MIFAKTLVALVVAGATLAVANPVGRQDSNSTTCYFIMTPTPDLGPDALQTDINYAIGHTVGEEYPNHILTDDNAPLVRHDDGTYDVMSVISVSGEIPADVGEAKNMVEDSEMDSYMQEQGHIGPSSADKLTRIAELQRTPLALNQTWFLVDRAWCCRWRAALGEIDPKSNEATISESQLGPPSTSALIDEFGNLKPGLVEDVDFELFPNEAWSLLVSWYGEPPTSLRRNTIARGYNQSTIAVELHPPKFYIFRLTKEDEIDEAYISSPSETSLPATITLSAHATLKDLHRESVSILHTGIASNLPQSRLWRLNESSASHLSRQLPMSKFSAIELLDTTINGSKTLEEALFQSQDSFALEFQDITTREWLVKSEIEETTPEPLFKSNDAFFNRMSGASSSSLFSNSQSNGDARAEVNEKLSVVSKKEKPKEKWIEPGTLGLGNMGNTCFMNSAIQCLGHQKELTEYFLTGVYSRELNPDNPLGMGGAIAEGFGALLTRMWAGSELAHTYGALDKLKEGSGGMGAKNKVSKFFKNTSSNNFGGSGDGATLNPSATSYSPRDFKSQLSRFAPQFSGYQQHDSQELVAFLLDGLHEDLNRVLKKPYVEKPDWFGARPPVLHPFRERRTAKIDGEEEDKDEYMRAKEEYEAKEREIYVQEHGWNKDLEDNKEMLRFARESWEGYKKRNDSVIVDLFQGQYRSTLVCPECQKISITFDPFMYLTLPLPVQKKWRSTVYYVPWDMKKPHLKVPIEIGRDASFKDLRALLGRWMNAPPENLLTLEYFSHHFYKNLDDTILCGEIGDNDTIICFELPCNSQQSRTWKRSDHPNAPWVLPLLLCDAPPTSFSTNAFSKTYGNHRLGNNLFGYPTIVVVTAEQAKSVEGIYGAAVERLARWTRQERDLWTWELPDGFPISVIDEKVETVTLNVMDEDGLETVTEISEDGAVVNVTQPVPARQQPTPLLTPEEGDIVDEKSMVLDIGEDTLESGLKSAVPIRLGPKKDIFTLRLSTGQKDYGTSGYTSTPVSWESRIEEAEKTALTNPESAVGGLLKEHDVLYCEFDENMKSYYFGEERSFPKYEHALWEIWDEYLHPEYQDSVKSAASKSSRGISLSDCLDEFTKEEQLGADDLWYCPQCKKHQQATKKFDLWSTPDVLVVHLKRFSNSRMLRDKIDAFVDFPILGLDMNERVNERRVISSLERMGVDTDSVELLGRGSEGGSGPTSEPLIYDLFAVDEHLGGLGGGHYRAYAFNHMNNKWYHFDDSFVSESTADNAVNANAYLLFYRRRSSSPLGGQSHALVEQVLRSPTQIVSSTSDDETNDAPSDVIGVSPMHTDIQLPTPPSEVDTLPSYLNDSPTSSLGAGFTMTNWQSSQSSHFRSGVPTDDEGEYEQSPFLGIFNDVDISSVLPPSSLADSSPSSSVGVEPDFDTDLRSDDLNDLDGEGEDDDDEGPWSSEARARSMTLETEGEDSGTRSTSIENRGNIIQLQLHSFHHDCDIKPLDDLNIDILCHILLIVHDVSKHSLLSMICANRTLYDITLPIFHRSCVMDYSPDLQRDTIARMESWLENGSKMLSFIRHITVKGIPPYWRLRRDESIQAPDTTKWTSLVQVLSRLSHLASFTFAYSEQMPLVLLDALHHHHPSSHLHIRNWTRISPDTPFGDPAEDALANSPCLRSLHGHFITGTGPVADFRFSAFDRIAKLSPNLEAISRTSRSAGGCVMYVRPMDQMYAQNLESKKFEVDAPIRKCIKSLQMDHIHGKALKELSSYTQLDQLISLTNIRPSLDFLCLTGTDPAYHLPALKQLDVRLLTTSRGFDQIEEMVDAFCIFLASCGPLESLSIVLKTSQSWKPLLSVILDHHSHSLRTLSLHQVESSKGDSMRICLTLDQLTDICGSCPQLTNLALDIDRTLEGKSDQEQQEGDRRTKLASYPEADENFAMEVWKEVSKRGDGEFAGLRELVLCLGEQNRQIRNGYPAPWVIDEQSRRQWVRAALGRTDKPQAEARNIDHPLNCSQIIRGFLRSCFKDTNFQSSNQPAIPRTVRQHTEMALGISEAQLLGLFLASVFWGMFLITFVQSIRYLLWDLKGNLKPLSTINWPLLIVAALLAFLSTFDVALGLMHNIEAFIFYTGPGGSAARFTGLTDWVNILKTCNVVFGKLISDGVLVYRCWVVYNKRWLVIAFPLLLWLGYLGLAIFVIYLEATADNPHVLLTGPGLSDLTPSITSGWTMSLVNNILATGLIVYRIWRVDQENSAYAVQSVSSLIRSMQPPTQNFKSSQ</sequence>
<dbReference type="InterPro" id="IPR028889">
    <property type="entry name" value="USP"/>
</dbReference>
<dbReference type="InterPro" id="IPR050185">
    <property type="entry name" value="Ub_carboxyl-term_hydrolase"/>
</dbReference>
<proteinExistence type="inferred from homology"/>
<dbReference type="Pfam" id="PF06337">
    <property type="entry name" value="DUSP"/>
    <property type="match status" value="1"/>
</dbReference>
<dbReference type="PANTHER" id="PTHR21646:SF24">
    <property type="entry name" value="UBIQUITIN CARBOXYL-TERMINAL HYDROLASE"/>
    <property type="match status" value="1"/>
</dbReference>